<dbReference type="PANTHER" id="PTHR22617">
    <property type="entry name" value="CHEMOTAXIS SENSOR HISTIDINE KINASE-RELATED"/>
    <property type="match status" value="1"/>
</dbReference>
<evidence type="ECO:0000313" key="3">
    <source>
        <dbReference type="Proteomes" id="UP001218895"/>
    </source>
</evidence>
<gene>
    <name evidence="2" type="ORF">L1994_09895</name>
</gene>
<dbReference type="Pfam" id="PF01584">
    <property type="entry name" value="CheW"/>
    <property type="match status" value="1"/>
</dbReference>
<dbReference type="SUPFAM" id="SSF50341">
    <property type="entry name" value="CheW-like"/>
    <property type="match status" value="1"/>
</dbReference>
<protein>
    <submittedName>
        <fullName evidence="2">Chemotaxis protein CheW</fullName>
    </submittedName>
</protein>
<dbReference type="PROSITE" id="PS50851">
    <property type="entry name" value="CHEW"/>
    <property type="match status" value="1"/>
</dbReference>
<dbReference type="InterPro" id="IPR002545">
    <property type="entry name" value="CheW-lke_dom"/>
</dbReference>
<feature type="domain" description="CheW-like" evidence="1">
    <location>
        <begin position="3"/>
        <end position="151"/>
    </location>
</feature>
<evidence type="ECO:0000313" key="2">
    <source>
        <dbReference type="EMBL" id="WFN36445.1"/>
    </source>
</evidence>
<dbReference type="Gene3D" id="2.30.30.40">
    <property type="entry name" value="SH3 Domains"/>
    <property type="match status" value="1"/>
</dbReference>
<evidence type="ECO:0000259" key="1">
    <source>
        <dbReference type="PROSITE" id="PS50851"/>
    </source>
</evidence>
<accession>A0AAF0JME3</accession>
<dbReference type="AlphaFoldDB" id="A0AAF0JME3"/>
<dbReference type="InterPro" id="IPR039315">
    <property type="entry name" value="CheW"/>
</dbReference>
<dbReference type="GO" id="GO:0006935">
    <property type="term" value="P:chemotaxis"/>
    <property type="evidence" value="ECO:0007669"/>
    <property type="project" value="InterPro"/>
</dbReference>
<dbReference type="RefSeq" id="WP_278099281.1">
    <property type="nucleotide sequence ID" value="NZ_CP091092.1"/>
</dbReference>
<proteinExistence type="predicted"/>
<organism evidence="2 3">
    <name type="scientific">Methanomicrobium antiquum</name>
    <dbReference type="NCBI Taxonomy" id="487686"/>
    <lineage>
        <taxon>Archaea</taxon>
        <taxon>Methanobacteriati</taxon>
        <taxon>Methanobacteriota</taxon>
        <taxon>Stenosarchaea group</taxon>
        <taxon>Methanomicrobia</taxon>
        <taxon>Methanomicrobiales</taxon>
        <taxon>Methanomicrobiaceae</taxon>
        <taxon>Methanomicrobium</taxon>
    </lineage>
</organism>
<dbReference type="KEGG" id="manq:L1994_09895"/>
<dbReference type="Proteomes" id="UP001218895">
    <property type="component" value="Chromosome"/>
</dbReference>
<reference evidence="2" key="1">
    <citation type="submission" date="2022-01" db="EMBL/GenBank/DDBJ databases">
        <title>Complete genome of Methanomicrobium antiquum DSM 21220.</title>
        <authorList>
            <person name="Chen S.-C."/>
            <person name="You Y.-T."/>
            <person name="Zhou Y.-Z."/>
            <person name="Lai M.-C."/>
        </authorList>
    </citation>
    <scope>NUCLEOTIDE SEQUENCE</scope>
    <source>
        <strain evidence="2">DSM 21220</strain>
    </source>
</reference>
<dbReference type="SMART" id="SM00260">
    <property type="entry name" value="CheW"/>
    <property type="match status" value="1"/>
</dbReference>
<dbReference type="Gene3D" id="2.40.50.180">
    <property type="entry name" value="CheA-289, Domain 4"/>
    <property type="match status" value="1"/>
</dbReference>
<dbReference type="EMBL" id="CP091092">
    <property type="protein sequence ID" value="WFN36445.1"/>
    <property type="molecule type" value="Genomic_DNA"/>
</dbReference>
<name>A0AAF0JME3_9EURY</name>
<dbReference type="GO" id="GO:0005829">
    <property type="term" value="C:cytosol"/>
    <property type="evidence" value="ECO:0007669"/>
    <property type="project" value="TreeGrafter"/>
</dbReference>
<dbReference type="GeneID" id="79950711"/>
<sequence>MAVIDLVVFELNKTLYALDITLAREIVEMMTPTPIPRSPPHVAGIINLRGEITKIIHLCTLLDIQENPDAETRKIIILTSADSEKSKIGIIVDDVKSVIAIEEDTIDTMDNAVSKEAYVKGIIKRKSETDNKETQLVIWIDLSKVLEELNFGLNQ</sequence>
<dbReference type="PANTHER" id="PTHR22617:SF23">
    <property type="entry name" value="CHEMOTAXIS PROTEIN CHEW"/>
    <property type="match status" value="1"/>
</dbReference>
<dbReference type="InterPro" id="IPR036061">
    <property type="entry name" value="CheW-like_dom_sf"/>
</dbReference>
<keyword evidence="3" id="KW-1185">Reference proteome</keyword>
<dbReference type="GO" id="GO:0007165">
    <property type="term" value="P:signal transduction"/>
    <property type="evidence" value="ECO:0007669"/>
    <property type="project" value="InterPro"/>
</dbReference>